<organism evidence="1 2">
    <name type="scientific">Hexamita inflata</name>
    <dbReference type="NCBI Taxonomy" id="28002"/>
    <lineage>
        <taxon>Eukaryota</taxon>
        <taxon>Metamonada</taxon>
        <taxon>Diplomonadida</taxon>
        <taxon>Hexamitidae</taxon>
        <taxon>Hexamitinae</taxon>
        <taxon>Hexamita</taxon>
    </lineage>
</organism>
<keyword evidence="2" id="KW-1185">Reference proteome</keyword>
<evidence type="ECO:0000313" key="2">
    <source>
        <dbReference type="Proteomes" id="UP001642409"/>
    </source>
</evidence>
<accession>A0ABP1JE74</accession>
<evidence type="ECO:0000313" key="1">
    <source>
        <dbReference type="EMBL" id="CAL6036530.1"/>
    </source>
</evidence>
<comment type="caution">
    <text evidence="1">The sequence shown here is derived from an EMBL/GenBank/DDBJ whole genome shotgun (WGS) entry which is preliminary data.</text>
</comment>
<sequence>MLPSLPALKCVNSKSLNYLMTNSFSLNNSSFAEQILHNNTDDFMEIQNIREIKLIKMISSKTSELQFLYNKQEQIEDYYLVVNNNINVLRNNKRKLHLQMLK</sequence>
<proteinExistence type="predicted"/>
<dbReference type="Proteomes" id="UP001642409">
    <property type="component" value="Unassembled WGS sequence"/>
</dbReference>
<protein>
    <submittedName>
        <fullName evidence="1">Hypothetical_protein</fullName>
    </submittedName>
</protein>
<name>A0ABP1JE74_9EUKA</name>
<reference evidence="1 2" key="1">
    <citation type="submission" date="2024-07" db="EMBL/GenBank/DDBJ databases">
        <authorList>
            <person name="Akdeniz Z."/>
        </authorList>
    </citation>
    <scope>NUCLEOTIDE SEQUENCE [LARGE SCALE GENOMIC DNA]</scope>
</reference>
<dbReference type="EMBL" id="CAXDID020000134">
    <property type="protein sequence ID" value="CAL6036530.1"/>
    <property type="molecule type" value="Genomic_DNA"/>
</dbReference>
<gene>
    <name evidence="1" type="ORF">HINF_LOCUS36453</name>
</gene>